<dbReference type="InterPro" id="IPR029017">
    <property type="entry name" value="Enolase-like_N"/>
</dbReference>
<organism evidence="1 2">
    <name type="scientific">Segatella copri</name>
    <dbReference type="NCBI Taxonomy" id="165179"/>
    <lineage>
        <taxon>Bacteria</taxon>
        <taxon>Pseudomonadati</taxon>
        <taxon>Bacteroidota</taxon>
        <taxon>Bacteroidia</taxon>
        <taxon>Bacteroidales</taxon>
        <taxon>Prevotellaceae</taxon>
        <taxon>Segatella</taxon>
    </lineage>
</organism>
<dbReference type="EMBL" id="VZCW01000322">
    <property type="protein sequence ID" value="MQN13649.1"/>
    <property type="molecule type" value="Genomic_DNA"/>
</dbReference>
<accession>A0AA90UH47</accession>
<feature type="non-terminal residue" evidence="1">
    <location>
        <position position="91"/>
    </location>
</feature>
<comment type="caution">
    <text evidence="1">The sequence shown here is derived from an EMBL/GenBank/DDBJ whole genome shotgun (WGS) entry which is preliminary data.</text>
</comment>
<evidence type="ECO:0000313" key="1">
    <source>
        <dbReference type="EMBL" id="MQN13649.1"/>
    </source>
</evidence>
<reference evidence="2" key="1">
    <citation type="submission" date="2019-09" db="EMBL/GenBank/DDBJ databases">
        <title>Distinct polysaccharide growth profiles of human intestinal Prevotella copri isolates.</title>
        <authorList>
            <person name="Fehlner-Peach H."/>
            <person name="Magnabosco C."/>
            <person name="Raghavan V."/>
            <person name="Scher J.U."/>
            <person name="Tett A."/>
            <person name="Cox L.M."/>
            <person name="Gottsegen C."/>
            <person name="Watters A."/>
            <person name="Wiltshire- Gordon J.D."/>
            <person name="Segata N."/>
            <person name="Bonneau R."/>
            <person name="Littman D.R."/>
        </authorList>
    </citation>
    <scope>NUCLEOTIDE SEQUENCE [LARGE SCALE GENOMIC DNA]</scope>
    <source>
        <strain evidence="2">iAQ1179</strain>
    </source>
</reference>
<dbReference type="Gene3D" id="3.30.390.10">
    <property type="entry name" value="Enolase-like, N-terminal domain"/>
    <property type="match status" value="1"/>
</dbReference>
<protein>
    <submittedName>
        <fullName evidence="1">O-succinylbenzoate synthase</fullName>
    </submittedName>
</protein>
<dbReference type="SUPFAM" id="SSF54826">
    <property type="entry name" value="Enolase N-terminal domain-like"/>
    <property type="match status" value="1"/>
</dbReference>
<dbReference type="Proteomes" id="UP000442105">
    <property type="component" value="Unassembled WGS sequence"/>
</dbReference>
<sequence length="91" mass="10292">MYKIDILERTLHFKQPAGTSRGVYTTRHSYYLTLTSDELPGVEGVGECATLPDLSCDAKPEYAVTLRQVCQMVEQMGRIPYDMIRAYPSIT</sequence>
<dbReference type="AlphaFoldDB" id="A0AA90UH47"/>
<name>A0AA90UH47_9BACT</name>
<evidence type="ECO:0000313" key="2">
    <source>
        <dbReference type="Proteomes" id="UP000442105"/>
    </source>
</evidence>
<gene>
    <name evidence="1" type="ORF">F7D95_12745</name>
</gene>
<proteinExistence type="predicted"/>